<evidence type="ECO:0000313" key="4">
    <source>
        <dbReference type="Proteomes" id="UP000468901"/>
    </source>
</evidence>
<evidence type="ECO:0000259" key="2">
    <source>
        <dbReference type="Pfam" id="PF13763"/>
    </source>
</evidence>
<gene>
    <name evidence="3" type="ORF">F2P47_15585</name>
</gene>
<accession>A0A6N6VFM9</accession>
<proteinExistence type="predicted"/>
<feature type="compositionally biased region" description="Basic residues" evidence="1">
    <location>
        <begin position="197"/>
        <end position="206"/>
    </location>
</feature>
<comment type="caution">
    <text evidence="3">The sequence shown here is derived from an EMBL/GenBank/DDBJ whole genome shotgun (WGS) entry which is preliminary data.</text>
</comment>
<dbReference type="Pfam" id="PF13763">
    <property type="entry name" value="DUF4167"/>
    <property type="match status" value="1"/>
</dbReference>
<sequence length="233" mass="25902">MRQGQNNSKRSRGRGRKPQNSGNRAYDSNGPDVKIRGTAAHVCEKYQQLARDAISAGDRVMAENYYQHAEHYYRLLMASQVMNEGQPRPQHNLGYRPDEDQDEEEEDFSPEQPQPHFPNQPYHQQPQQHGQRQGRSEGRGDGRGERQQNPNAGQQPQGEPDVQPESEQPVIADGEARGDGYAQGIPGGVPGAEAPRRRQGRRRRPRHEAGGERQASEGDEGSAPSSVDEAPAV</sequence>
<evidence type="ECO:0000256" key="1">
    <source>
        <dbReference type="SAM" id="MobiDB-lite"/>
    </source>
</evidence>
<feature type="domain" description="DUF4167" evidence="2">
    <location>
        <begin position="10"/>
        <end position="80"/>
    </location>
</feature>
<feature type="compositionally biased region" description="Low complexity" evidence="1">
    <location>
        <begin position="119"/>
        <end position="133"/>
    </location>
</feature>
<feature type="compositionally biased region" description="Basic and acidic residues" evidence="1">
    <location>
        <begin position="207"/>
        <end position="216"/>
    </location>
</feature>
<feature type="region of interest" description="Disordered" evidence="1">
    <location>
        <begin position="85"/>
        <end position="233"/>
    </location>
</feature>
<dbReference type="AlphaFoldDB" id="A0A6N6VFM9"/>
<dbReference type="InterPro" id="IPR025430">
    <property type="entry name" value="DUF4167"/>
</dbReference>
<protein>
    <submittedName>
        <fullName evidence="3">DUF4167 domain-containing protein</fullName>
    </submittedName>
</protein>
<feature type="compositionally biased region" description="Basic and acidic residues" evidence="1">
    <location>
        <begin position="134"/>
        <end position="146"/>
    </location>
</feature>
<keyword evidence="4" id="KW-1185">Reference proteome</keyword>
<organism evidence="3 4">
    <name type="scientific">Parvibaculum sedimenti</name>
    <dbReference type="NCBI Taxonomy" id="2608632"/>
    <lineage>
        <taxon>Bacteria</taxon>
        <taxon>Pseudomonadati</taxon>
        <taxon>Pseudomonadota</taxon>
        <taxon>Alphaproteobacteria</taxon>
        <taxon>Hyphomicrobiales</taxon>
        <taxon>Parvibaculaceae</taxon>
        <taxon>Parvibaculum</taxon>
    </lineage>
</organism>
<dbReference type="RefSeq" id="WP_152217309.1">
    <property type="nucleotide sequence ID" value="NZ_JBAQYD010000210.1"/>
</dbReference>
<dbReference type="EMBL" id="WESC01000017">
    <property type="protein sequence ID" value="KAB7738684.1"/>
    <property type="molecule type" value="Genomic_DNA"/>
</dbReference>
<dbReference type="Proteomes" id="UP000468901">
    <property type="component" value="Unassembled WGS sequence"/>
</dbReference>
<feature type="region of interest" description="Disordered" evidence="1">
    <location>
        <begin position="1"/>
        <end position="34"/>
    </location>
</feature>
<name>A0A6N6VFM9_9HYPH</name>
<evidence type="ECO:0000313" key="3">
    <source>
        <dbReference type="EMBL" id="KAB7738684.1"/>
    </source>
</evidence>
<feature type="compositionally biased region" description="Acidic residues" evidence="1">
    <location>
        <begin position="99"/>
        <end position="109"/>
    </location>
</feature>
<feature type="compositionally biased region" description="Low complexity" evidence="1">
    <location>
        <begin position="147"/>
        <end position="158"/>
    </location>
</feature>
<reference evidence="3 4" key="1">
    <citation type="submission" date="2019-09" db="EMBL/GenBank/DDBJ databases">
        <title>Parvibaculum sedimenti sp. nov., isolated from sediment.</title>
        <authorList>
            <person name="Wang Y."/>
        </authorList>
    </citation>
    <scope>NUCLEOTIDE SEQUENCE [LARGE SCALE GENOMIC DNA]</scope>
    <source>
        <strain evidence="3 4">HXT-9</strain>
    </source>
</reference>